<dbReference type="FunFam" id="3.40.50.720:FF:000335">
    <property type="entry name" value="Peroxisomal trans-2-enoyl-CoA reductase"/>
    <property type="match status" value="1"/>
</dbReference>
<reference evidence="23" key="1">
    <citation type="submission" date="2015-02" db="EMBL/GenBank/DDBJ databases">
        <title>Genome sequencing for Strongylocentrotus purpuratus.</title>
        <authorList>
            <person name="Murali S."/>
            <person name="Liu Y."/>
            <person name="Vee V."/>
            <person name="English A."/>
            <person name="Wang M."/>
            <person name="Skinner E."/>
            <person name="Han Y."/>
            <person name="Muzny D.M."/>
            <person name="Worley K.C."/>
            <person name="Gibbs R.A."/>
        </authorList>
    </citation>
    <scope>NUCLEOTIDE SEQUENCE</scope>
</reference>
<evidence type="ECO:0000256" key="4">
    <source>
        <dbReference type="ARBA" id="ARBA00022553"/>
    </source>
</evidence>
<keyword evidence="3" id="KW-0444">Lipid biosynthesis</keyword>
<evidence type="ECO:0000256" key="7">
    <source>
        <dbReference type="ARBA" id="ARBA00023002"/>
    </source>
</evidence>
<name>A0A7M7G9H7_STRPU</name>
<evidence type="ECO:0000256" key="10">
    <source>
        <dbReference type="ARBA" id="ARBA00023160"/>
    </source>
</evidence>
<dbReference type="Pfam" id="PF13561">
    <property type="entry name" value="adh_short_C2"/>
    <property type="match status" value="1"/>
</dbReference>
<comment type="catalytic activity">
    <reaction evidence="16">
        <text>(2E)-tetradecenoyl-CoA + NADPH + H(+) = tetradecanoyl-CoA + NADP(+)</text>
        <dbReference type="Rhea" id="RHEA:44968"/>
        <dbReference type="ChEBI" id="CHEBI:15378"/>
        <dbReference type="ChEBI" id="CHEBI:57385"/>
        <dbReference type="ChEBI" id="CHEBI:57783"/>
        <dbReference type="ChEBI" id="CHEBI:58349"/>
        <dbReference type="ChEBI" id="CHEBI:61405"/>
    </reaction>
    <physiologicalReaction direction="left-to-right" evidence="16">
        <dbReference type="Rhea" id="RHEA:44969"/>
    </physiologicalReaction>
</comment>
<evidence type="ECO:0000256" key="12">
    <source>
        <dbReference type="ARBA" id="ARBA00038622"/>
    </source>
</evidence>
<dbReference type="GeneID" id="753057"/>
<evidence type="ECO:0000256" key="21">
    <source>
        <dbReference type="SAM" id="MobiDB-lite"/>
    </source>
</evidence>
<comment type="catalytic activity">
    <reaction evidence="19">
        <text>(2E)-decenoyl-CoA + NADPH + H(+) = decanoyl-CoA + NADP(+)</text>
        <dbReference type="Rhea" id="RHEA:44960"/>
        <dbReference type="ChEBI" id="CHEBI:15378"/>
        <dbReference type="ChEBI" id="CHEBI:57783"/>
        <dbReference type="ChEBI" id="CHEBI:58349"/>
        <dbReference type="ChEBI" id="CHEBI:61406"/>
        <dbReference type="ChEBI" id="CHEBI:61430"/>
    </reaction>
    <physiologicalReaction direction="left-to-right" evidence="19">
        <dbReference type="Rhea" id="RHEA:44961"/>
    </physiologicalReaction>
</comment>
<evidence type="ECO:0000313" key="22">
    <source>
        <dbReference type="EnsemblMetazoa" id="XP_001181077"/>
    </source>
</evidence>
<evidence type="ECO:0000256" key="20">
    <source>
        <dbReference type="ARBA" id="ARBA00049559"/>
    </source>
</evidence>
<dbReference type="Proteomes" id="UP000007110">
    <property type="component" value="Unassembled WGS sequence"/>
</dbReference>
<dbReference type="RefSeq" id="XP_001181077.2">
    <property type="nucleotide sequence ID" value="XM_001181077.3"/>
</dbReference>
<evidence type="ECO:0000256" key="2">
    <source>
        <dbReference type="ARBA" id="ARBA00005189"/>
    </source>
</evidence>
<evidence type="ECO:0000256" key="11">
    <source>
        <dbReference type="ARBA" id="ARBA00037124"/>
    </source>
</evidence>
<dbReference type="GO" id="GO:0033306">
    <property type="term" value="P:phytol metabolic process"/>
    <property type="evidence" value="ECO:0000318"/>
    <property type="project" value="GO_Central"/>
</dbReference>
<comment type="catalytic activity">
    <reaction evidence="15">
        <text>(2E)-dodecenoyl-CoA + NADPH + H(+) = dodecanoyl-CoA + NADP(+)</text>
        <dbReference type="Rhea" id="RHEA:44964"/>
        <dbReference type="ChEBI" id="CHEBI:15378"/>
        <dbReference type="ChEBI" id="CHEBI:57330"/>
        <dbReference type="ChEBI" id="CHEBI:57375"/>
        <dbReference type="ChEBI" id="CHEBI:57783"/>
        <dbReference type="ChEBI" id="CHEBI:58349"/>
    </reaction>
    <physiologicalReaction direction="left-to-right" evidence="15">
        <dbReference type="Rhea" id="RHEA:44965"/>
    </physiologicalReaction>
</comment>
<comment type="function">
    <text evidence="11">Participates in chain elongation of fatty acids. Catalyzes the reduction of trans-2-enoyl-CoAs of varying chain lengths from 6:1 to 16:1, having maximum activity with 10:1 CoA. Has no 2,4-dienoyl-CoA reductase activity.</text>
</comment>
<evidence type="ECO:0000256" key="19">
    <source>
        <dbReference type="ARBA" id="ARBA00049386"/>
    </source>
</evidence>
<keyword evidence="8" id="KW-0443">Lipid metabolism</keyword>
<evidence type="ECO:0000256" key="8">
    <source>
        <dbReference type="ARBA" id="ARBA00023098"/>
    </source>
</evidence>
<protein>
    <recommendedName>
        <fullName evidence="14">Peroxisomal trans-2-enoyl-CoA reductase</fullName>
        <ecNumber evidence="13">1.3.1.38</ecNumber>
    </recommendedName>
</protein>
<dbReference type="GO" id="GO:0019166">
    <property type="term" value="F:trans-2-enoyl-CoA reductase (NADPH) activity"/>
    <property type="evidence" value="ECO:0000318"/>
    <property type="project" value="GO_Central"/>
</dbReference>
<evidence type="ECO:0000256" key="13">
    <source>
        <dbReference type="ARBA" id="ARBA00038849"/>
    </source>
</evidence>
<comment type="pathway">
    <text evidence="2">Lipid metabolism.</text>
</comment>
<dbReference type="InterPro" id="IPR036291">
    <property type="entry name" value="NAD(P)-bd_dom_sf"/>
</dbReference>
<proteinExistence type="predicted"/>
<dbReference type="GO" id="GO:0006633">
    <property type="term" value="P:fatty acid biosynthetic process"/>
    <property type="evidence" value="ECO:0007669"/>
    <property type="project" value="UniProtKB-KW"/>
</dbReference>
<dbReference type="PANTHER" id="PTHR24317">
    <property type="entry name" value="PEROXISOMAL TRANS-2-ENOYL-COA REDUCTASE"/>
    <property type="match status" value="1"/>
</dbReference>
<dbReference type="AlphaFoldDB" id="A0A7M7G9H7"/>
<accession>A0A7M7G9H7</accession>
<dbReference type="EC" id="1.3.1.38" evidence="13"/>
<keyword evidence="10" id="KW-0275">Fatty acid biosynthesis</keyword>
<dbReference type="FunCoup" id="A0A7M7G9H7">
    <property type="interactions" value="109"/>
</dbReference>
<reference evidence="22" key="2">
    <citation type="submission" date="2021-01" db="UniProtKB">
        <authorList>
            <consortium name="EnsemblMetazoa"/>
        </authorList>
    </citation>
    <scope>IDENTIFICATION</scope>
</reference>
<evidence type="ECO:0000256" key="5">
    <source>
        <dbReference type="ARBA" id="ARBA00022832"/>
    </source>
</evidence>
<feature type="region of interest" description="Disordered" evidence="21">
    <location>
        <begin position="283"/>
        <end position="308"/>
    </location>
</feature>
<evidence type="ECO:0000256" key="6">
    <source>
        <dbReference type="ARBA" id="ARBA00022857"/>
    </source>
</evidence>
<dbReference type="InterPro" id="IPR052388">
    <property type="entry name" value="Peroxisomal_t2-enoyl-CoA_red"/>
</dbReference>
<keyword evidence="7" id="KW-0560">Oxidoreductase</keyword>
<keyword evidence="23" id="KW-1185">Reference proteome</keyword>
<dbReference type="KEGG" id="spu:753057"/>
<dbReference type="Gene3D" id="3.40.50.720">
    <property type="entry name" value="NAD(P)-binding Rossmann-like Domain"/>
    <property type="match status" value="1"/>
</dbReference>
<keyword evidence="5" id="KW-0276">Fatty acid metabolism</keyword>
<comment type="subunit">
    <text evidence="12">Interacts with PEX5, probably required to target it into peroxisomes.</text>
</comment>
<dbReference type="EnsemblMetazoa" id="XM_001181077">
    <property type="protein sequence ID" value="XP_001181077"/>
    <property type="gene ID" value="LOC753057"/>
</dbReference>
<evidence type="ECO:0000256" key="15">
    <source>
        <dbReference type="ARBA" id="ARBA00047570"/>
    </source>
</evidence>
<evidence type="ECO:0000256" key="17">
    <source>
        <dbReference type="ARBA" id="ARBA00049108"/>
    </source>
</evidence>
<dbReference type="OrthoDB" id="417891at2759"/>
<dbReference type="InParanoid" id="A0A7M7G9H7"/>
<organism evidence="22 23">
    <name type="scientific">Strongylocentrotus purpuratus</name>
    <name type="common">Purple sea urchin</name>
    <dbReference type="NCBI Taxonomy" id="7668"/>
    <lineage>
        <taxon>Eukaryota</taxon>
        <taxon>Metazoa</taxon>
        <taxon>Echinodermata</taxon>
        <taxon>Eleutherozoa</taxon>
        <taxon>Echinozoa</taxon>
        <taxon>Echinoidea</taxon>
        <taxon>Euechinoidea</taxon>
        <taxon>Echinacea</taxon>
        <taxon>Camarodonta</taxon>
        <taxon>Echinidea</taxon>
        <taxon>Strongylocentrotidae</taxon>
        <taxon>Strongylocentrotus</taxon>
    </lineage>
</organism>
<evidence type="ECO:0000256" key="3">
    <source>
        <dbReference type="ARBA" id="ARBA00022516"/>
    </source>
</evidence>
<dbReference type="OMA" id="DETKDIW"/>
<dbReference type="GO" id="GO:0005777">
    <property type="term" value="C:peroxisome"/>
    <property type="evidence" value="ECO:0000318"/>
    <property type="project" value="GO_Central"/>
</dbReference>
<evidence type="ECO:0000256" key="16">
    <source>
        <dbReference type="ARBA" id="ARBA00048686"/>
    </source>
</evidence>
<evidence type="ECO:0000256" key="18">
    <source>
        <dbReference type="ARBA" id="ARBA00049251"/>
    </source>
</evidence>
<evidence type="ECO:0000256" key="14">
    <source>
        <dbReference type="ARBA" id="ARBA00041063"/>
    </source>
</evidence>
<dbReference type="InterPro" id="IPR002347">
    <property type="entry name" value="SDR_fam"/>
</dbReference>
<sequence>MALNAQVRSVFRSGLFSDKVAIVTGGGTGIGRTITKELLFLGCKVVIASRNAERLQTAADALKASLPQDSTAAIQAIQCNIRKEDEVKALMKTTVANFGKIDFLVNNGGGQFLSPVSKISTKGWNAVVDTNLTGTFMCCREAFLASMEENGGVIVNILGDLWRGFPSMAHSCAARAGVLNLTKTASLEWAHHGVRINSVAPGTVFGKEASEHYGSNKLFELAIPAIPAKRLGTPEEISAAVTFLLSPAASYITGETIKVDGGSSLYQLPLGFTVKDHNNMPAYSWDSEEESEGEMVSGKPVGEKETVQ</sequence>
<keyword evidence="4" id="KW-0597">Phosphoprotein</keyword>
<keyword evidence="9" id="KW-0576">Peroxisome</keyword>
<comment type="catalytic activity">
    <reaction evidence="20">
        <text>(2E)-octenoyl-CoA + NADPH + H(+) = octanoyl-CoA + NADP(+)</text>
        <dbReference type="Rhea" id="RHEA:44952"/>
        <dbReference type="ChEBI" id="CHEBI:15378"/>
        <dbReference type="ChEBI" id="CHEBI:57386"/>
        <dbReference type="ChEBI" id="CHEBI:57783"/>
        <dbReference type="ChEBI" id="CHEBI:58349"/>
        <dbReference type="ChEBI" id="CHEBI:62242"/>
    </reaction>
    <physiologicalReaction direction="left-to-right" evidence="20">
        <dbReference type="Rhea" id="RHEA:44953"/>
    </physiologicalReaction>
</comment>
<evidence type="ECO:0000313" key="23">
    <source>
        <dbReference type="Proteomes" id="UP000007110"/>
    </source>
</evidence>
<dbReference type="PANTHER" id="PTHR24317:SF7">
    <property type="entry name" value="PEROXISOMAL TRANS-2-ENOYL-COA REDUCTASE"/>
    <property type="match status" value="1"/>
</dbReference>
<dbReference type="PRINTS" id="PR00081">
    <property type="entry name" value="GDHRDH"/>
</dbReference>
<evidence type="ECO:0000256" key="1">
    <source>
        <dbReference type="ARBA" id="ARBA00004275"/>
    </source>
</evidence>
<comment type="catalytic activity">
    <reaction evidence="18">
        <text>a (2E)-enoyl-CoA + NADPH + H(+) = a 2,3-saturated acyl-CoA + NADP(+)</text>
        <dbReference type="Rhea" id="RHEA:33763"/>
        <dbReference type="ChEBI" id="CHEBI:15378"/>
        <dbReference type="ChEBI" id="CHEBI:57783"/>
        <dbReference type="ChEBI" id="CHEBI:58349"/>
        <dbReference type="ChEBI" id="CHEBI:58856"/>
        <dbReference type="ChEBI" id="CHEBI:65111"/>
        <dbReference type="EC" id="1.3.1.38"/>
    </reaction>
    <physiologicalReaction direction="left-to-right" evidence="18">
        <dbReference type="Rhea" id="RHEA:33764"/>
    </physiologicalReaction>
</comment>
<keyword evidence="6" id="KW-0521">NADP</keyword>
<dbReference type="SUPFAM" id="SSF51735">
    <property type="entry name" value="NAD(P)-binding Rossmann-fold domains"/>
    <property type="match status" value="1"/>
</dbReference>
<comment type="catalytic activity">
    <reaction evidence="17">
        <text>(2E)-hexenoyl-CoA + NADPH + H(+) = hexanoyl-CoA + NADP(+)</text>
        <dbReference type="Rhea" id="RHEA:44956"/>
        <dbReference type="ChEBI" id="CHEBI:15378"/>
        <dbReference type="ChEBI" id="CHEBI:57783"/>
        <dbReference type="ChEBI" id="CHEBI:58349"/>
        <dbReference type="ChEBI" id="CHEBI:62077"/>
        <dbReference type="ChEBI" id="CHEBI:62620"/>
    </reaction>
    <physiologicalReaction direction="left-to-right" evidence="17">
        <dbReference type="Rhea" id="RHEA:44957"/>
    </physiologicalReaction>
</comment>
<comment type="subcellular location">
    <subcellularLocation>
        <location evidence="1">Peroxisome</location>
    </subcellularLocation>
</comment>
<evidence type="ECO:0000256" key="9">
    <source>
        <dbReference type="ARBA" id="ARBA00023140"/>
    </source>
</evidence>